<feature type="chain" id="PRO_5041397727" description="Phytocyanin domain-containing protein" evidence="5">
    <location>
        <begin position="17"/>
        <end position="167"/>
    </location>
</feature>
<evidence type="ECO:0000313" key="8">
    <source>
        <dbReference type="Proteomes" id="UP001168877"/>
    </source>
</evidence>
<feature type="domain" description="Phytocyanin" evidence="6">
    <location>
        <begin position="17"/>
        <end position="127"/>
    </location>
</feature>
<evidence type="ECO:0000256" key="1">
    <source>
        <dbReference type="ARBA" id="ARBA00022723"/>
    </source>
</evidence>
<dbReference type="GO" id="GO:0005886">
    <property type="term" value="C:plasma membrane"/>
    <property type="evidence" value="ECO:0007669"/>
    <property type="project" value="TreeGrafter"/>
</dbReference>
<evidence type="ECO:0000259" key="6">
    <source>
        <dbReference type="PROSITE" id="PS51485"/>
    </source>
</evidence>
<reference evidence="7" key="2">
    <citation type="submission" date="2023-06" db="EMBL/GenBank/DDBJ databases">
        <authorList>
            <person name="Swenson N.G."/>
            <person name="Wegrzyn J.L."/>
            <person name="Mcevoy S.L."/>
        </authorList>
    </citation>
    <scope>NUCLEOTIDE SEQUENCE</scope>
    <source>
        <strain evidence="7">NS2018</strain>
        <tissue evidence="7">Leaf</tissue>
    </source>
</reference>
<sequence length="167" mass="19065">MLAFLLMTTLFGVSKEAVYKVGDSAGRTMMDNVDYDNWASNKNFHAGDIIVTYTFLSFYLFEYNNEYHNVKQVTHEDFQSCNAASPIAVYSSVTDSIILKRPGHYYFLCGYPGHCQARQKVDVLVTTSSIFPLKWQSNFSSLCFAAINHDNDTIYPRQELCFISPFL</sequence>
<dbReference type="FunFam" id="2.60.40.420:FF:000034">
    <property type="entry name" value="Cupredoxin superfamily protein"/>
    <property type="match status" value="1"/>
</dbReference>
<dbReference type="PROSITE" id="PS51485">
    <property type="entry name" value="PHYTOCYANIN"/>
    <property type="match status" value="1"/>
</dbReference>
<feature type="signal peptide" evidence="5">
    <location>
        <begin position="1"/>
        <end position="16"/>
    </location>
</feature>
<keyword evidence="5" id="KW-0732">Signal</keyword>
<keyword evidence="3" id="KW-1015">Disulfide bond</keyword>
<name>A0AA39VZT1_ACESA</name>
<dbReference type="SUPFAM" id="SSF49503">
    <property type="entry name" value="Cupredoxins"/>
    <property type="match status" value="1"/>
</dbReference>
<dbReference type="Gene3D" id="2.60.40.420">
    <property type="entry name" value="Cupredoxins - blue copper proteins"/>
    <property type="match status" value="1"/>
</dbReference>
<dbReference type="PROSITE" id="PS00196">
    <property type="entry name" value="COPPER_BLUE"/>
    <property type="match status" value="1"/>
</dbReference>
<proteinExistence type="predicted"/>
<keyword evidence="4" id="KW-0325">Glycoprotein</keyword>
<keyword evidence="1" id="KW-0479">Metal-binding</keyword>
<comment type="caution">
    <text evidence="7">The sequence shown here is derived from an EMBL/GenBank/DDBJ whole genome shotgun (WGS) entry which is preliminary data.</text>
</comment>
<accession>A0AA39VZT1</accession>
<dbReference type="InterPro" id="IPR003245">
    <property type="entry name" value="Phytocyanin_dom"/>
</dbReference>
<dbReference type="EMBL" id="JAUESC010000004">
    <property type="protein sequence ID" value="KAK0597253.1"/>
    <property type="molecule type" value="Genomic_DNA"/>
</dbReference>
<dbReference type="InterPro" id="IPR008972">
    <property type="entry name" value="Cupredoxin"/>
</dbReference>
<organism evidence="7 8">
    <name type="scientific">Acer saccharum</name>
    <name type="common">Sugar maple</name>
    <dbReference type="NCBI Taxonomy" id="4024"/>
    <lineage>
        <taxon>Eukaryota</taxon>
        <taxon>Viridiplantae</taxon>
        <taxon>Streptophyta</taxon>
        <taxon>Embryophyta</taxon>
        <taxon>Tracheophyta</taxon>
        <taxon>Spermatophyta</taxon>
        <taxon>Magnoliopsida</taxon>
        <taxon>eudicotyledons</taxon>
        <taxon>Gunneridae</taxon>
        <taxon>Pentapetalae</taxon>
        <taxon>rosids</taxon>
        <taxon>malvids</taxon>
        <taxon>Sapindales</taxon>
        <taxon>Sapindaceae</taxon>
        <taxon>Hippocastanoideae</taxon>
        <taxon>Acereae</taxon>
        <taxon>Acer</taxon>
    </lineage>
</organism>
<dbReference type="InterPro" id="IPR039391">
    <property type="entry name" value="Phytocyanin-like"/>
</dbReference>
<evidence type="ECO:0000256" key="4">
    <source>
        <dbReference type="ARBA" id="ARBA00023180"/>
    </source>
</evidence>
<dbReference type="Pfam" id="PF02298">
    <property type="entry name" value="Cu_bind_like"/>
    <property type="match status" value="1"/>
</dbReference>
<reference evidence="7" key="1">
    <citation type="journal article" date="2022" name="Plant J.">
        <title>Strategies of tolerance reflected in two North American maple genomes.</title>
        <authorList>
            <person name="McEvoy S.L."/>
            <person name="Sezen U.U."/>
            <person name="Trouern-Trend A."/>
            <person name="McMahon S.M."/>
            <person name="Schaberg P.G."/>
            <person name="Yang J."/>
            <person name="Wegrzyn J.L."/>
            <person name="Swenson N.G."/>
        </authorList>
    </citation>
    <scope>NUCLEOTIDE SEQUENCE</scope>
    <source>
        <strain evidence="7">NS2018</strain>
    </source>
</reference>
<keyword evidence="8" id="KW-1185">Reference proteome</keyword>
<evidence type="ECO:0000256" key="2">
    <source>
        <dbReference type="ARBA" id="ARBA00023008"/>
    </source>
</evidence>
<evidence type="ECO:0000256" key="3">
    <source>
        <dbReference type="ARBA" id="ARBA00023157"/>
    </source>
</evidence>
<protein>
    <recommendedName>
        <fullName evidence="6">Phytocyanin domain-containing protein</fullName>
    </recommendedName>
</protein>
<keyword evidence="2" id="KW-0186">Copper</keyword>
<dbReference type="GO" id="GO:0046872">
    <property type="term" value="F:metal ion binding"/>
    <property type="evidence" value="ECO:0007669"/>
    <property type="project" value="UniProtKB-KW"/>
</dbReference>
<dbReference type="GO" id="GO:0009055">
    <property type="term" value="F:electron transfer activity"/>
    <property type="evidence" value="ECO:0007669"/>
    <property type="project" value="InterPro"/>
</dbReference>
<gene>
    <name evidence="7" type="ORF">LWI29_023401</name>
</gene>
<dbReference type="InterPro" id="IPR028871">
    <property type="entry name" value="BlueCu_1_BS"/>
</dbReference>
<evidence type="ECO:0000313" key="7">
    <source>
        <dbReference type="EMBL" id="KAK0597253.1"/>
    </source>
</evidence>
<evidence type="ECO:0000256" key="5">
    <source>
        <dbReference type="SAM" id="SignalP"/>
    </source>
</evidence>
<dbReference type="PANTHER" id="PTHR33021:SF356">
    <property type="entry name" value="MAVICYANIN"/>
    <property type="match status" value="1"/>
</dbReference>
<dbReference type="AlphaFoldDB" id="A0AA39VZT1"/>
<dbReference type="Proteomes" id="UP001168877">
    <property type="component" value="Unassembled WGS sequence"/>
</dbReference>
<dbReference type="PANTHER" id="PTHR33021">
    <property type="entry name" value="BLUE COPPER PROTEIN"/>
    <property type="match status" value="1"/>
</dbReference>